<proteinExistence type="predicted"/>
<keyword evidence="1" id="KW-0472">Membrane</keyword>
<reference evidence="2" key="1">
    <citation type="submission" date="2018-09" db="EMBL/GenBank/DDBJ databases">
        <authorList>
            <person name="Liu Y."/>
            <person name="Sui Y."/>
            <person name="Zhao X."/>
            <person name="Li H."/>
        </authorList>
    </citation>
    <scope>NUCLEOTIDE SEQUENCE</scope>
</reference>
<dbReference type="AlphaFoldDB" id="A0A4D6BMW7"/>
<keyword evidence="1" id="KW-0812">Transmembrane</keyword>
<dbReference type="EMBL" id="MH924166">
    <property type="protein sequence ID" value="QBX88147.1"/>
    <property type="molecule type" value="Genomic_DNA"/>
</dbReference>
<keyword evidence="2" id="KW-0496">Mitochondrion</keyword>
<organism evidence="2">
    <name type="scientific">Bullacta caurina</name>
    <dbReference type="NCBI Taxonomy" id="2510888"/>
    <lineage>
        <taxon>Eukaryota</taxon>
        <taxon>Metazoa</taxon>
        <taxon>Spiralia</taxon>
        <taxon>Lophotrochozoa</taxon>
        <taxon>Mollusca</taxon>
        <taxon>Gastropoda</taxon>
        <taxon>Heterobranchia</taxon>
        <taxon>Euthyneura</taxon>
        <taxon>Tectipleura</taxon>
        <taxon>Cephalaspidea</taxon>
        <taxon>Bulloidea</taxon>
        <taxon>Haminoeidae</taxon>
        <taxon>Bullacta</taxon>
    </lineage>
</organism>
<protein>
    <submittedName>
        <fullName evidence="2">ATP synthase F0 subunit 8</fullName>
    </submittedName>
</protein>
<dbReference type="GeneID" id="40138401"/>
<evidence type="ECO:0000256" key="1">
    <source>
        <dbReference type="SAM" id="Phobius"/>
    </source>
</evidence>
<feature type="transmembrane region" description="Helical" evidence="1">
    <location>
        <begin position="6"/>
        <end position="27"/>
    </location>
</feature>
<gene>
    <name evidence="2" type="primary">ATP8</name>
</gene>
<dbReference type="RefSeq" id="YP_009628533.1">
    <property type="nucleotide sequence ID" value="NC_042169.1"/>
</dbReference>
<sequence>MPQLSPTMGILFFSFIFIAILVLMLNLSSSPKKINL</sequence>
<name>A0A4D6BMW7_9GAST</name>
<geneLocation type="mitochondrion" evidence="2"/>
<keyword evidence="1" id="KW-1133">Transmembrane helix</keyword>
<accession>A0A4D6BMW7</accession>
<dbReference type="CTD" id="4509"/>
<evidence type="ECO:0000313" key="2">
    <source>
        <dbReference type="EMBL" id="QBX88147.1"/>
    </source>
</evidence>